<feature type="domain" description="Small ribosomal subunit protein uS4 N-terminal" evidence="8">
    <location>
        <begin position="3"/>
        <end position="91"/>
    </location>
</feature>
<proteinExistence type="inferred from homology"/>
<dbReference type="SMART" id="SM00363">
    <property type="entry name" value="S4"/>
    <property type="match status" value="1"/>
</dbReference>
<protein>
    <submittedName>
        <fullName evidence="9">30S ribosomal protein S4</fullName>
    </submittedName>
</protein>
<dbReference type="PROSITE" id="PS50889">
    <property type="entry name" value="S4"/>
    <property type="match status" value="1"/>
</dbReference>
<comment type="similarity">
    <text evidence="1">Belongs to the universal ribosomal protein uS4 family.</text>
</comment>
<dbReference type="InterPro" id="IPR001912">
    <property type="entry name" value="Ribosomal_uS4_N"/>
</dbReference>
<dbReference type="GO" id="GO:0015935">
    <property type="term" value="C:small ribosomal subunit"/>
    <property type="evidence" value="ECO:0007669"/>
    <property type="project" value="InterPro"/>
</dbReference>
<feature type="region of interest" description="Disordered" evidence="6">
    <location>
        <begin position="27"/>
        <end position="47"/>
    </location>
</feature>
<gene>
    <name evidence="9" type="ORF">EZS27_003424</name>
</gene>
<dbReference type="Pfam" id="PF00163">
    <property type="entry name" value="Ribosomal_S4"/>
    <property type="match status" value="1"/>
</dbReference>
<dbReference type="InterPro" id="IPR005709">
    <property type="entry name" value="Ribosomal_uS4_bac-type"/>
</dbReference>
<dbReference type="NCBIfam" id="TIGR01017">
    <property type="entry name" value="rpsD_bact"/>
    <property type="match status" value="1"/>
</dbReference>
<dbReference type="AlphaFoldDB" id="A0A5J4SUF4"/>
<dbReference type="GO" id="GO:0003735">
    <property type="term" value="F:structural constituent of ribosome"/>
    <property type="evidence" value="ECO:0007669"/>
    <property type="project" value="InterPro"/>
</dbReference>
<dbReference type="InterPro" id="IPR022801">
    <property type="entry name" value="Ribosomal_uS4"/>
</dbReference>
<evidence type="ECO:0000256" key="5">
    <source>
        <dbReference type="ARBA" id="ARBA00023274"/>
    </source>
</evidence>
<dbReference type="GO" id="GO:0042274">
    <property type="term" value="P:ribosomal small subunit biogenesis"/>
    <property type="evidence" value="ECO:0007669"/>
    <property type="project" value="TreeGrafter"/>
</dbReference>
<evidence type="ECO:0000256" key="1">
    <source>
        <dbReference type="ARBA" id="ARBA00007465"/>
    </source>
</evidence>
<feature type="domain" description="RNA-binding S4" evidence="7">
    <location>
        <begin position="92"/>
        <end position="156"/>
    </location>
</feature>
<evidence type="ECO:0000256" key="6">
    <source>
        <dbReference type="SAM" id="MobiDB-lite"/>
    </source>
</evidence>
<dbReference type="HAMAP" id="MF_01306_B">
    <property type="entry name" value="Ribosomal_uS4_B"/>
    <property type="match status" value="1"/>
</dbReference>
<evidence type="ECO:0000256" key="4">
    <source>
        <dbReference type="ARBA" id="ARBA00022980"/>
    </source>
</evidence>
<dbReference type="InterPro" id="IPR018079">
    <property type="entry name" value="Ribosomal_uS4_CS"/>
</dbReference>
<evidence type="ECO:0000259" key="8">
    <source>
        <dbReference type="SMART" id="SM01390"/>
    </source>
</evidence>
<evidence type="ECO:0000256" key="3">
    <source>
        <dbReference type="ARBA" id="ARBA00022884"/>
    </source>
</evidence>
<dbReference type="GO" id="GO:0006412">
    <property type="term" value="P:translation"/>
    <property type="evidence" value="ECO:0007669"/>
    <property type="project" value="InterPro"/>
</dbReference>
<accession>A0A5J4SUF4</accession>
<evidence type="ECO:0000259" key="7">
    <source>
        <dbReference type="SMART" id="SM00363"/>
    </source>
</evidence>
<dbReference type="Gene3D" id="1.10.1050.10">
    <property type="entry name" value="Ribosomal Protein S4 Delta 41, Chain A, domain 1"/>
    <property type="match status" value="1"/>
</dbReference>
<dbReference type="SMART" id="SM01390">
    <property type="entry name" value="Ribosomal_S4"/>
    <property type="match status" value="1"/>
</dbReference>
<dbReference type="FunFam" id="3.10.290.10:FF:000001">
    <property type="entry name" value="30S ribosomal protein S4"/>
    <property type="match status" value="1"/>
</dbReference>
<organism evidence="9">
    <name type="scientific">termite gut metagenome</name>
    <dbReference type="NCBI Taxonomy" id="433724"/>
    <lineage>
        <taxon>unclassified sequences</taxon>
        <taxon>metagenomes</taxon>
        <taxon>organismal metagenomes</taxon>
    </lineage>
</organism>
<comment type="caution">
    <text evidence="9">The sequence shown here is derived from an EMBL/GenBank/DDBJ whole genome shotgun (WGS) entry which is preliminary data.</text>
</comment>
<dbReference type="Pfam" id="PF01479">
    <property type="entry name" value="S4"/>
    <property type="match status" value="1"/>
</dbReference>
<dbReference type="NCBIfam" id="NF003717">
    <property type="entry name" value="PRK05327.1"/>
    <property type="match status" value="1"/>
</dbReference>
<dbReference type="PANTHER" id="PTHR11831">
    <property type="entry name" value="30S 40S RIBOSOMAL PROTEIN"/>
    <property type="match status" value="1"/>
</dbReference>
<evidence type="ECO:0000256" key="2">
    <source>
        <dbReference type="ARBA" id="ARBA00022730"/>
    </source>
</evidence>
<dbReference type="InterPro" id="IPR036986">
    <property type="entry name" value="S4_RNA-bd_sf"/>
</dbReference>
<keyword evidence="2" id="KW-0699">rRNA-binding</keyword>
<dbReference type="InterPro" id="IPR002942">
    <property type="entry name" value="S4_RNA-bd"/>
</dbReference>
<dbReference type="PANTHER" id="PTHR11831:SF4">
    <property type="entry name" value="SMALL RIBOSOMAL SUBUNIT PROTEIN US4M"/>
    <property type="match status" value="1"/>
</dbReference>
<name>A0A5J4SUF4_9ZZZZ</name>
<evidence type="ECO:0000313" key="9">
    <source>
        <dbReference type="EMBL" id="KAA6349121.1"/>
    </source>
</evidence>
<sequence length="201" mass="22995">MARYTGPKSRIARKFGEGIFGADKVLSKKNYPPGQHGNSRKKKTSEYGIQLREKQKAKYTYGVLERQFRRMFEKVESAKGITGELLLQMLESRLDNIVFRLGIAPTRAAARQLVSHKHITVDDRVVNIPSYSVKPGQLVGVRERSKSLEVIINSLTGFNHTKYAWMEWDDNSKTGNILHIPERADIPENIKEHLIVELYSK</sequence>
<dbReference type="CDD" id="cd00165">
    <property type="entry name" value="S4"/>
    <property type="match status" value="1"/>
</dbReference>
<dbReference type="PROSITE" id="PS00632">
    <property type="entry name" value="RIBOSOMAL_S4"/>
    <property type="match status" value="1"/>
</dbReference>
<keyword evidence="5" id="KW-0687">Ribonucleoprotein</keyword>
<keyword evidence="4 9" id="KW-0689">Ribosomal protein</keyword>
<reference evidence="9" key="1">
    <citation type="submission" date="2019-03" db="EMBL/GenBank/DDBJ databases">
        <title>Single cell metagenomics reveals metabolic interactions within the superorganism composed of flagellate Streblomastix strix and complex community of Bacteroidetes bacteria on its surface.</title>
        <authorList>
            <person name="Treitli S.C."/>
            <person name="Kolisko M."/>
            <person name="Husnik F."/>
            <person name="Keeling P."/>
            <person name="Hampl V."/>
        </authorList>
    </citation>
    <scope>NUCLEOTIDE SEQUENCE</scope>
    <source>
        <strain evidence="9">STM</strain>
    </source>
</reference>
<dbReference type="GO" id="GO:0019843">
    <property type="term" value="F:rRNA binding"/>
    <property type="evidence" value="ECO:0007669"/>
    <property type="project" value="UniProtKB-KW"/>
</dbReference>
<dbReference type="EMBL" id="SNRY01000053">
    <property type="protein sequence ID" value="KAA6349121.1"/>
    <property type="molecule type" value="Genomic_DNA"/>
</dbReference>
<dbReference type="Gene3D" id="3.10.290.10">
    <property type="entry name" value="RNA-binding S4 domain"/>
    <property type="match status" value="1"/>
</dbReference>
<dbReference type="SUPFAM" id="SSF55174">
    <property type="entry name" value="Alpha-L RNA-binding motif"/>
    <property type="match status" value="1"/>
</dbReference>
<keyword evidence="3" id="KW-0694">RNA-binding</keyword>